<name>A0A417YGL0_9BACI</name>
<dbReference type="RefSeq" id="WP_118889516.1">
    <property type="nucleotide sequence ID" value="NZ_PHUT01000007.1"/>
</dbReference>
<comment type="caution">
    <text evidence="1">The sequence shown here is derived from an EMBL/GenBank/DDBJ whole genome shotgun (WGS) entry which is preliminary data.</text>
</comment>
<reference evidence="1 2" key="1">
    <citation type="journal article" date="2007" name="Int. J. Syst. Evol. Microbiol.">
        <title>Oceanobacillus profundus sp. nov., isolated from a deep-sea sediment core.</title>
        <authorList>
            <person name="Kim Y.G."/>
            <person name="Choi D.H."/>
            <person name="Hyun S."/>
            <person name="Cho B.C."/>
        </authorList>
    </citation>
    <scope>NUCLEOTIDE SEQUENCE [LARGE SCALE GENOMIC DNA]</scope>
    <source>
        <strain evidence="1 2">DSM 18246</strain>
    </source>
</reference>
<evidence type="ECO:0000313" key="2">
    <source>
        <dbReference type="Proteomes" id="UP000285456"/>
    </source>
</evidence>
<organism evidence="1 2">
    <name type="scientific">Oceanobacillus profundus</name>
    <dbReference type="NCBI Taxonomy" id="372463"/>
    <lineage>
        <taxon>Bacteria</taxon>
        <taxon>Bacillati</taxon>
        <taxon>Bacillota</taxon>
        <taxon>Bacilli</taxon>
        <taxon>Bacillales</taxon>
        <taxon>Bacillaceae</taxon>
        <taxon>Oceanobacillus</taxon>
    </lineage>
</organism>
<gene>
    <name evidence="1" type="ORF">D1B32_12015</name>
</gene>
<dbReference type="Proteomes" id="UP000285456">
    <property type="component" value="Unassembled WGS sequence"/>
</dbReference>
<keyword evidence="2" id="KW-1185">Reference proteome</keyword>
<evidence type="ECO:0000313" key="1">
    <source>
        <dbReference type="EMBL" id="RHW31958.1"/>
    </source>
</evidence>
<protein>
    <submittedName>
        <fullName evidence="1">Uncharacterized protein</fullName>
    </submittedName>
</protein>
<accession>A0A417YGL0</accession>
<sequence>MTERECAKFHYRLGYYEELIQNKLKPQGDQRKLSRLERKIDEWYFHSIDVVDESVGKDEITFAI</sequence>
<proteinExistence type="predicted"/>
<dbReference type="AlphaFoldDB" id="A0A417YGL0"/>
<dbReference type="OrthoDB" id="9949355at2"/>
<dbReference type="EMBL" id="QWEH01000007">
    <property type="protein sequence ID" value="RHW31958.1"/>
    <property type="molecule type" value="Genomic_DNA"/>
</dbReference>